<protein>
    <submittedName>
        <fullName evidence="4">DUF4349 domain-containing protein</fullName>
    </submittedName>
</protein>
<proteinExistence type="predicted"/>
<evidence type="ECO:0000313" key="4">
    <source>
        <dbReference type="EMBL" id="MBC5721761.1"/>
    </source>
</evidence>
<dbReference type="InterPro" id="IPR025645">
    <property type="entry name" value="DUF4349"/>
</dbReference>
<evidence type="ECO:0000313" key="5">
    <source>
        <dbReference type="Proteomes" id="UP000628736"/>
    </source>
</evidence>
<dbReference type="RefSeq" id="WP_186852103.1">
    <property type="nucleotide sequence ID" value="NZ_JACOPO010000001.1"/>
</dbReference>
<evidence type="ECO:0000259" key="3">
    <source>
        <dbReference type="Pfam" id="PF14257"/>
    </source>
</evidence>
<feature type="chain" id="PRO_5039139664" evidence="2">
    <location>
        <begin position="25"/>
        <end position="314"/>
    </location>
</feature>
<dbReference type="Proteomes" id="UP000628736">
    <property type="component" value="Unassembled WGS sequence"/>
</dbReference>
<keyword evidence="2" id="KW-0732">Signal</keyword>
<evidence type="ECO:0000256" key="1">
    <source>
        <dbReference type="SAM" id="Phobius"/>
    </source>
</evidence>
<dbReference type="EMBL" id="JACOPO010000001">
    <property type="protein sequence ID" value="MBC5721761.1"/>
    <property type="molecule type" value="Genomic_DNA"/>
</dbReference>
<keyword evidence="1" id="KW-1133">Transmembrane helix</keyword>
<feature type="signal peptide" evidence="2">
    <location>
        <begin position="1"/>
        <end position="24"/>
    </location>
</feature>
<keyword evidence="1" id="KW-0472">Membrane</keyword>
<gene>
    <name evidence="4" type="ORF">H8S11_02860</name>
</gene>
<dbReference type="Pfam" id="PF14257">
    <property type="entry name" value="DUF4349"/>
    <property type="match status" value="1"/>
</dbReference>
<dbReference type="AlphaFoldDB" id="A0A8J6MCF2"/>
<comment type="caution">
    <text evidence="4">The sequence shown here is derived from an EMBL/GenBank/DDBJ whole genome shotgun (WGS) entry which is preliminary data.</text>
</comment>
<sequence>MRGKKTLATGLTLLFLLLAGCGSGNNGKDSGAAAGNTASSADISSGWDIGFGGEAAPMEPSADEQGTDSSVYQNAGAKLVRRAEFSIQTEQFDQTVQALDRLVSECGGYFETASVRGGSYRDASASRWGEYVVRVPAERYSDFFNSAGTLGYITESSESSEDVGERYYDAETRLKTQRTKQERLLALLEQADTMEDIISLENALGDVEYQIEQLSSTLNRYDALISYSTFTIYLQEVGKVVQEVGESSTLGQRMTAGFKASCEGFVRGAQELLVWMSYNLVVLVILIAAAAIGGWAGLRKYKKWKTEQSEKQEP</sequence>
<feature type="domain" description="DUF4349" evidence="3">
    <location>
        <begin position="78"/>
        <end position="291"/>
    </location>
</feature>
<keyword evidence="1" id="KW-0812">Transmembrane</keyword>
<accession>A0A8J6MCF2</accession>
<dbReference type="PROSITE" id="PS51257">
    <property type="entry name" value="PROKAR_LIPOPROTEIN"/>
    <property type="match status" value="1"/>
</dbReference>
<keyword evidence="5" id="KW-1185">Reference proteome</keyword>
<feature type="transmembrane region" description="Helical" evidence="1">
    <location>
        <begin position="272"/>
        <end position="298"/>
    </location>
</feature>
<organism evidence="4 5">
    <name type="scientific">Flintibacter hominis</name>
    <dbReference type="NCBI Taxonomy" id="2763048"/>
    <lineage>
        <taxon>Bacteria</taxon>
        <taxon>Bacillati</taxon>
        <taxon>Bacillota</taxon>
        <taxon>Clostridia</taxon>
        <taxon>Eubacteriales</taxon>
        <taxon>Flintibacter</taxon>
    </lineage>
</organism>
<name>A0A8J6MCF2_9FIRM</name>
<reference evidence="4" key="1">
    <citation type="submission" date="2020-08" db="EMBL/GenBank/DDBJ databases">
        <title>Genome public.</title>
        <authorList>
            <person name="Liu C."/>
            <person name="Sun Q."/>
        </authorList>
    </citation>
    <scope>NUCLEOTIDE SEQUENCE</scope>
    <source>
        <strain evidence="4">NSJ-23</strain>
    </source>
</reference>
<evidence type="ECO:0000256" key="2">
    <source>
        <dbReference type="SAM" id="SignalP"/>
    </source>
</evidence>